<dbReference type="PANTHER" id="PTHR30008:SF0">
    <property type="entry name" value="EXODEOXYRIBONUCLEASE 7 LARGE SUBUNIT"/>
    <property type="match status" value="1"/>
</dbReference>
<dbReference type="Pfam" id="PF02601">
    <property type="entry name" value="Exonuc_VII_L"/>
    <property type="match status" value="2"/>
</dbReference>
<name>A0A6J6IWR5_9ZZZZ</name>
<feature type="domain" description="Exonuclease VII large subunit C-terminal" evidence="5">
    <location>
        <begin position="315"/>
        <end position="387"/>
    </location>
</feature>
<dbReference type="InterPro" id="IPR025824">
    <property type="entry name" value="OB-fold_nuc-bd_dom"/>
</dbReference>
<keyword evidence="4" id="KW-0269">Exonuclease</keyword>
<gene>
    <name evidence="7" type="ORF">UFOPK1908_01339</name>
</gene>
<evidence type="ECO:0000256" key="4">
    <source>
        <dbReference type="ARBA" id="ARBA00022839"/>
    </source>
</evidence>
<dbReference type="AlphaFoldDB" id="A0A6J6IWR5"/>
<dbReference type="GO" id="GO:0009318">
    <property type="term" value="C:exodeoxyribonuclease VII complex"/>
    <property type="evidence" value="ECO:0007669"/>
    <property type="project" value="InterPro"/>
</dbReference>
<feature type="domain" description="Exonuclease VII large subunit C-terminal" evidence="5">
    <location>
        <begin position="141"/>
        <end position="308"/>
    </location>
</feature>
<dbReference type="Pfam" id="PF13742">
    <property type="entry name" value="tRNA_anti_2"/>
    <property type="match status" value="1"/>
</dbReference>
<dbReference type="GO" id="GO:0003676">
    <property type="term" value="F:nucleic acid binding"/>
    <property type="evidence" value="ECO:0007669"/>
    <property type="project" value="InterPro"/>
</dbReference>
<dbReference type="EMBL" id="CAEZVB010000086">
    <property type="protein sequence ID" value="CAB4628844.1"/>
    <property type="molecule type" value="Genomic_DNA"/>
</dbReference>
<evidence type="ECO:0000256" key="2">
    <source>
        <dbReference type="ARBA" id="ARBA00022722"/>
    </source>
</evidence>
<keyword evidence="1" id="KW-0963">Cytoplasm</keyword>
<dbReference type="NCBIfam" id="TIGR00237">
    <property type="entry name" value="xseA"/>
    <property type="match status" value="1"/>
</dbReference>
<reference evidence="7" key="1">
    <citation type="submission" date="2020-05" db="EMBL/GenBank/DDBJ databases">
        <authorList>
            <person name="Chiriac C."/>
            <person name="Salcher M."/>
            <person name="Ghai R."/>
            <person name="Kavagutti S V."/>
        </authorList>
    </citation>
    <scope>NUCLEOTIDE SEQUENCE</scope>
</reference>
<evidence type="ECO:0000256" key="1">
    <source>
        <dbReference type="ARBA" id="ARBA00022490"/>
    </source>
</evidence>
<keyword evidence="3" id="KW-0378">Hydrolase</keyword>
<evidence type="ECO:0000313" key="7">
    <source>
        <dbReference type="EMBL" id="CAB4628844.1"/>
    </source>
</evidence>
<evidence type="ECO:0000259" key="6">
    <source>
        <dbReference type="Pfam" id="PF13742"/>
    </source>
</evidence>
<feature type="domain" description="OB-fold nucleic acid binding" evidence="6">
    <location>
        <begin position="25"/>
        <end position="118"/>
    </location>
</feature>
<sequence>MPDVGRNTYAASVALDSSAEHPAPVRTVSRLVGEWIGRLGPIWMDGQIAEFRPRPGARNIYLTLRDPDVDMSVTILADAALVGGVEPPLAQGQRIVVHAKPEYWAGRGSLQFRAKEIRPVGLGTLLEQLERLRHLLTAEGLFSPERKQPLPFLPRRIGLICGRNSAAMHDVLVNVEDRWPGIPFEVREVAVQGVQAVTAVTEALVELDAIEDVDVIVIARGGGSVEDLLPFSNEALVRAASAARTPIVSAIGHEQDTPLLDLVADLRASTPTDAAKRIVPSWNDQYGIVQALLSRATSVLKNRLDRESSLAIESLRRIRTRVTHLIEAGQRDLQHLTARVRALSPAATLERGYAIVTNADGEIIRDASTTSSGDFVRVRVAQGAFEAQRVDSSTEES</sequence>
<dbReference type="PANTHER" id="PTHR30008">
    <property type="entry name" value="EXODEOXYRIBONUCLEASE 7 LARGE SUBUNIT"/>
    <property type="match status" value="1"/>
</dbReference>
<keyword evidence="2" id="KW-0540">Nuclease</keyword>
<organism evidence="7">
    <name type="scientific">freshwater metagenome</name>
    <dbReference type="NCBI Taxonomy" id="449393"/>
    <lineage>
        <taxon>unclassified sequences</taxon>
        <taxon>metagenomes</taxon>
        <taxon>ecological metagenomes</taxon>
    </lineage>
</organism>
<dbReference type="InterPro" id="IPR003753">
    <property type="entry name" value="Exonuc_VII_L"/>
</dbReference>
<evidence type="ECO:0000259" key="5">
    <source>
        <dbReference type="Pfam" id="PF02601"/>
    </source>
</evidence>
<dbReference type="HAMAP" id="MF_00378">
    <property type="entry name" value="Exonuc_7_L"/>
    <property type="match status" value="1"/>
</dbReference>
<dbReference type="InterPro" id="IPR020579">
    <property type="entry name" value="Exonuc_VII_lsu_C"/>
</dbReference>
<evidence type="ECO:0000256" key="3">
    <source>
        <dbReference type="ARBA" id="ARBA00022801"/>
    </source>
</evidence>
<proteinExistence type="inferred from homology"/>
<dbReference type="GO" id="GO:0006308">
    <property type="term" value="P:DNA catabolic process"/>
    <property type="evidence" value="ECO:0007669"/>
    <property type="project" value="InterPro"/>
</dbReference>
<dbReference type="CDD" id="cd04489">
    <property type="entry name" value="ExoVII_LU_OBF"/>
    <property type="match status" value="1"/>
</dbReference>
<accession>A0A6J6IWR5</accession>
<protein>
    <submittedName>
        <fullName evidence="7">Unannotated protein</fullName>
    </submittedName>
</protein>
<dbReference type="GO" id="GO:0008855">
    <property type="term" value="F:exodeoxyribonuclease VII activity"/>
    <property type="evidence" value="ECO:0007669"/>
    <property type="project" value="InterPro"/>
</dbReference>